<proteinExistence type="predicted"/>
<gene>
    <name evidence="2" type="ORF">BJN45_00790</name>
</gene>
<dbReference type="Pfam" id="PF12974">
    <property type="entry name" value="Phosphonate-bd"/>
    <property type="match status" value="1"/>
</dbReference>
<feature type="chain" id="PRO_5010254410" description="Phosphate ABC transporter substrate-binding protein" evidence="1">
    <location>
        <begin position="26"/>
        <end position="288"/>
    </location>
</feature>
<feature type="signal peptide" evidence="1">
    <location>
        <begin position="1"/>
        <end position="25"/>
    </location>
</feature>
<keyword evidence="1" id="KW-0732">Signal</keyword>
<protein>
    <recommendedName>
        <fullName evidence="4">Phosphate ABC transporter substrate-binding protein</fullName>
    </recommendedName>
</protein>
<evidence type="ECO:0000256" key="1">
    <source>
        <dbReference type="SAM" id="SignalP"/>
    </source>
</evidence>
<evidence type="ECO:0000313" key="2">
    <source>
        <dbReference type="EMBL" id="OMG56203.1"/>
    </source>
</evidence>
<dbReference type="Proteomes" id="UP000187526">
    <property type="component" value="Unassembled WGS sequence"/>
</dbReference>
<organism evidence="2 3">
    <name type="scientific">Azonexus hydrophilus</name>
    <dbReference type="NCBI Taxonomy" id="418702"/>
    <lineage>
        <taxon>Bacteria</taxon>
        <taxon>Pseudomonadati</taxon>
        <taxon>Pseudomonadota</taxon>
        <taxon>Betaproteobacteria</taxon>
        <taxon>Rhodocyclales</taxon>
        <taxon>Azonexaceae</taxon>
        <taxon>Azonexus</taxon>
    </lineage>
</organism>
<evidence type="ECO:0000313" key="3">
    <source>
        <dbReference type="Proteomes" id="UP000187526"/>
    </source>
</evidence>
<name>A0A1R1IBQ4_9RHOO</name>
<dbReference type="Gene3D" id="3.40.190.10">
    <property type="entry name" value="Periplasmic binding protein-like II"/>
    <property type="match status" value="2"/>
</dbReference>
<dbReference type="PANTHER" id="PTHR35841:SF1">
    <property type="entry name" value="PHOSPHONATES-BINDING PERIPLASMIC PROTEIN"/>
    <property type="match status" value="1"/>
</dbReference>
<dbReference type="PANTHER" id="PTHR35841">
    <property type="entry name" value="PHOSPHONATES-BINDING PERIPLASMIC PROTEIN"/>
    <property type="match status" value="1"/>
</dbReference>
<dbReference type="RefSeq" id="WP_076091126.1">
    <property type="nucleotide sequence ID" value="NZ_MTHD01000001.1"/>
</dbReference>
<sequence>MHHLTAFIGCLCLILGLALPVPATAAQKAAGAPLTVGLMPYLSTRTLLRTHEPLVRSLEQQLERPVQLRTAPDYPTFFRRLRDGAYDIVISAPHYGWLAIKDYGYQPILVHKEPIRGVLVTAVEQPLTRTEELRGGTIAVTDRSALMAILGALSLADEGLIEGRDYRFVSAVSHSSAIQNAVIGKTRAALVNSTGLLLSPPEIRDKAVIWRELAVFPGQFYIAHPRMQQDQLNAIRSALLGFEQSAAGREFFTNTRQGGYRALSADDRAQLDRSLPETRRLLREALAQ</sequence>
<reference evidence="2 3" key="1">
    <citation type="submission" date="2016-10" db="EMBL/GenBank/DDBJ databases">
        <title>Alkaliphiles isolated from bioreactors.</title>
        <authorList>
            <person name="Salah Z."/>
            <person name="Rout S.P."/>
            <person name="Humphreys P.N."/>
        </authorList>
    </citation>
    <scope>NUCLEOTIDE SEQUENCE [LARGE SCALE GENOMIC DNA]</scope>
    <source>
        <strain evidence="2 3">ZS02</strain>
    </source>
</reference>
<evidence type="ECO:0008006" key="4">
    <source>
        <dbReference type="Google" id="ProtNLM"/>
    </source>
</evidence>
<dbReference type="STRING" id="418702.BJN45_00790"/>
<dbReference type="EMBL" id="MTHD01000001">
    <property type="protein sequence ID" value="OMG56203.1"/>
    <property type="molecule type" value="Genomic_DNA"/>
</dbReference>
<dbReference type="AlphaFoldDB" id="A0A1R1IBQ4"/>
<comment type="caution">
    <text evidence="2">The sequence shown here is derived from an EMBL/GenBank/DDBJ whole genome shotgun (WGS) entry which is preliminary data.</text>
</comment>
<accession>A0A1R1IBQ4</accession>
<dbReference type="SUPFAM" id="SSF53850">
    <property type="entry name" value="Periplasmic binding protein-like II"/>
    <property type="match status" value="1"/>
</dbReference>
<keyword evidence="3" id="KW-1185">Reference proteome</keyword>